<dbReference type="EMBL" id="SPLM01000037">
    <property type="protein sequence ID" value="TMW65627.1"/>
    <property type="molecule type" value="Genomic_DNA"/>
</dbReference>
<sequence length="789" mass="89724">MDAFPMEECLADPKLAAEFINAVLPGDEWLLALLYSIEEYECMLTTDPLPSLETQITTTMAIIDRFLTPTTPRPQYDALEIMGKELKHVVTQFQLPEHTSGGSLPTVLPKILFDSVYTTVYDILRDAYDSQFRAAWEYRQLLSEAKQQEQMRWQREGQQLLVLTFDQVLESEWCCTVFWVYLFRTSHHYRLSFIMDIKYKLRRLWSTTQDLPSGSTEAKEAYKRLVHELELLCHRYLSSKMASVALPMTSALLTKLKDEICGDIRELRLCSKSSGNLDLIRRLSRIIEKLDTMHTQTRAEFKRVSLERFTNFLASSLYRDFILHPISSSSMDCSRSEDLMQLLRVNRIPFHQTPAMPPNPPTLTHLLADLGPDHCEGAFHHGIAGLFAFQGIRLATLTGSEGVVRPRSSRLEYRHWYSSPDETEATRLTLCKSSEHFLLPETTPASFSLEEACRWPPVCFNFLSGTGDKTVYGAVWRFGAEGSDTEDSTRAIQGVCVLSRFPLVDSLREILKEIASSIQPGSDLFAMGQDHTAGLVKMAQSAFSMNLAHFSIPEEPQRLPPIDFSLQDLFECLSITHIMRLFAFVLQEKKLVLVSSSYSVLFSVGTALQTLLSPLLWAHVYVPVLPMGMKCYLHCPTPFIFGLHTSYARHCELPKPSDDLVVVNLDRDSLTGGGDVALPPLRANSLREKLVRACKPRLQTRDQVAYAPKDWEVPLKFPSVLVRRAFREELDDILRHLETFAFRFECSDRLISVVDTSNKSRQWPVDTARFYTAILQSQAFSTYVGSSLS</sequence>
<dbReference type="InterPro" id="IPR036305">
    <property type="entry name" value="RGS_sf"/>
</dbReference>
<dbReference type="PROSITE" id="PS50132">
    <property type="entry name" value="RGS"/>
    <property type="match status" value="1"/>
</dbReference>
<organism evidence="3 4">
    <name type="scientific">Pythium oligandrum</name>
    <name type="common">Mycoparasitic fungus</name>
    <dbReference type="NCBI Taxonomy" id="41045"/>
    <lineage>
        <taxon>Eukaryota</taxon>
        <taxon>Sar</taxon>
        <taxon>Stramenopiles</taxon>
        <taxon>Oomycota</taxon>
        <taxon>Peronosporomycetes</taxon>
        <taxon>Pythiales</taxon>
        <taxon>Pythiaceae</taxon>
        <taxon>Pythium</taxon>
    </lineage>
</organism>
<evidence type="ECO:0000259" key="1">
    <source>
        <dbReference type="PROSITE" id="PS50132"/>
    </source>
</evidence>
<protein>
    <recommendedName>
        <fullName evidence="5">UDENN domain-containing protein</fullName>
    </recommendedName>
</protein>
<dbReference type="PANTHER" id="PTHR12296">
    <property type="entry name" value="DENN DOMAIN-CONTAINING PROTEIN 4"/>
    <property type="match status" value="1"/>
</dbReference>
<dbReference type="InterPro" id="IPR051696">
    <property type="entry name" value="DENN_Domain_GEFs"/>
</dbReference>
<dbReference type="PANTHER" id="PTHR12296:SF21">
    <property type="entry name" value="DENN DOMAIN-CONTAINING PROTEIN 3"/>
    <property type="match status" value="1"/>
</dbReference>
<dbReference type="Gene3D" id="3.40.50.11500">
    <property type="match status" value="1"/>
</dbReference>
<dbReference type="GO" id="GO:0032483">
    <property type="term" value="P:regulation of Rab protein signal transduction"/>
    <property type="evidence" value="ECO:0007669"/>
    <property type="project" value="TreeGrafter"/>
</dbReference>
<dbReference type="GO" id="GO:0031410">
    <property type="term" value="C:cytoplasmic vesicle"/>
    <property type="evidence" value="ECO:0007669"/>
    <property type="project" value="TreeGrafter"/>
</dbReference>
<dbReference type="AlphaFoldDB" id="A0A8K1FN90"/>
<proteinExistence type="predicted"/>
<dbReference type="InterPro" id="IPR016137">
    <property type="entry name" value="RGS"/>
</dbReference>
<feature type="domain" description="RGS" evidence="1">
    <location>
        <begin position="31"/>
        <end position="142"/>
    </location>
</feature>
<dbReference type="SUPFAM" id="SSF48097">
    <property type="entry name" value="Regulator of G-protein signaling, RGS"/>
    <property type="match status" value="1"/>
</dbReference>
<gene>
    <name evidence="3" type="ORF">Poli38472_008269</name>
</gene>
<accession>A0A8K1FN90</accession>
<dbReference type="OrthoDB" id="10266080at2759"/>
<dbReference type="PROSITE" id="PS50211">
    <property type="entry name" value="DENN"/>
    <property type="match status" value="1"/>
</dbReference>
<dbReference type="InterPro" id="IPR037516">
    <property type="entry name" value="Tripartite_DENN"/>
</dbReference>
<dbReference type="Proteomes" id="UP000794436">
    <property type="component" value="Unassembled WGS sequence"/>
</dbReference>
<dbReference type="SMART" id="SM00799">
    <property type="entry name" value="DENN"/>
    <property type="match status" value="1"/>
</dbReference>
<evidence type="ECO:0008006" key="5">
    <source>
        <dbReference type="Google" id="ProtNLM"/>
    </source>
</evidence>
<dbReference type="Pfam" id="PF02141">
    <property type="entry name" value="DENN"/>
    <property type="match status" value="1"/>
</dbReference>
<evidence type="ECO:0000313" key="4">
    <source>
        <dbReference type="Proteomes" id="UP000794436"/>
    </source>
</evidence>
<dbReference type="InterPro" id="IPR001194">
    <property type="entry name" value="cDENN_dom"/>
</dbReference>
<evidence type="ECO:0000259" key="2">
    <source>
        <dbReference type="PROSITE" id="PS50211"/>
    </source>
</evidence>
<name>A0A8K1FN90_PYTOL</name>
<comment type="caution">
    <text evidence="3">The sequence shown here is derived from an EMBL/GenBank/DDBJ whole genome shotgun (WGS) entry which is preliminary data.</text>
</comment>
<feature type="domain" description="UDENN" evidence="2">
    <location>
        <begin position="395"/>
        <end position="789"/>
    </location>
</feature>
<keyword evidence="4" id="KW-1185">Reference proteome</keyword>
<dbReference type="InterPro" id="IPR043153">
    <property type="entry name" value="DENN_C"/>
</dbReference>
<reference evidence="3" key="1">
    <citation type="submission" date="2019-03" db="EMBL/GenBank/DDBJ databases">
        <title>Long read genome sequence of the mycoparasitic Pythium oligandrum ATCC 38472 isolated from sugarbeet rhizosphere.</title>
        <authorList>
            <person name="Gaulin E."/>
        </authorList>
    </citation>
    <scope>NUCLEOTIDE SEQUENCE</scope>
    <source>
        <strain evidence="3">ATCC 38472_TT</strain>
    </source>
</reference>
<evidence type="ECO:0000313" key="3">
    <source>
        <dbReference type="EMBL" id="TMW65627.1"/>
    </source>
</evidence>